<organism evidence="2 3">
    <name type="scientific">Panicum virgatum</name>
    <name type="common">Blackwell switchgrass</name>
    <dbReference type="NCBI Taxonomy" id="38727"/>
    <lineage>
        <taxon>Eukaryota</taxon>
        <taxon>Viridiplantae</taxon>
        <taxon>Streptophyta</taxon>
        <taxon>Embryophyta</taxon>
        <taxon>Tracheophyta</taxon>
        <taxon>Spermatophyta</taxon>
        <taxon>Magnoliopsida</taxon>
        <taxon>Liliopsida</taxon>
        <taxon>Poales</taxon>
        <taxon>Poaceae</taxon>
        <taxon>PACMAD clade</taxon>
        <taxon>Panicoideae</taxon>
        <taxon>Panicodae</taxon>
        <taxon>Paniceae</taxon>
        <taxon>Panicinae</taxon>
        <taxon>Panicum</taxon>
        <taxon>Panicum sect. Hiantes</taxon>
    </lineage>
</organism>
<proteinExistence type="predicted"/>
<accession>A0A8T0W7U2</accession>
<dbReference type="EMBL" id="CM029039">
    <property type="protein sequence ID" value="KAG2643730.1"/>
    <property type="molecule type" value="Genomic_DNA"/>
</dbReference>
<name>A0A8T0W7U2_PANVG</name>
<evidence type="ECO:0000313" key="3">
    <source>
        <dbReference type="Proteomes" id="UP000823388"/>
    </source>
</evidence>
<keyword evidence="3" id="KW-1185">Reference proteome</keyword>
<gene>
    <name evidence="2" type="ORF">PVAP13_2KG348057</name>
</gene>
<feature type="region of interest" description="Disordered" evidence="1">
    <location>
        <begin position="1"/>
        <end position="32"/>
    </location>
</feature>
<dbReference type="Proteomes" id="UP000823388">
    <property type="component" value="Chromosome 2K"/>
</dbReference>
<evidence type="ECO:0000313" key="2">
    <source>
        <dbReference type="EMBL" id="KAG2643730.1"/>
    </source>
</evidence>
<sequence length="132" mass="14935">MVASASSGRRSTRGSGTSTTRTRPSRSGGMAMSRRVFLGAERRVTRWPCRAMRLASSAKGRMWPKASHGTITKCMLALLVSMATKSRGFFKKIVGYGFCFLRSASVQMPRLRFEEWKRSLLEKFEVFRDQID</sequence>
<dbReference type="AlphaFoldDB" id="A0A8T0W7U2"/>
<comment type="caution">
    <text evidence="2">The sequence shown here is derived from an EMBL/GenBank/DDBJ whole genome shotgun (WGS) entry which is preliminary data.</text>
</comment>
<protein>
    <submittedName>
        <fullName evidence="2">Uncharacterized protein</fullName>
    </submittedName>
</protein>
<feature type="compositionally biased region" description="Low complexity" evidence="1">
    <location>
        <begin position="1"/>
        <end position="29"/>
    </location>
</feature>
<evidence type="ECO:0000256" key="1">
    <source>
        <dbReference type="SAM" id="MobiDB-lite"/>
    </source>
</evidence>
<reference evidence="2" key="1">
    <citation type="submission" date="2020-05" db="EMBL/GenBank/DDBJ databases">
        <title>WGS assembly of Panicum virgatum.</title>
        <authorList>
            <person name="Lovell J.T."/>
            <person name="Jenkins J."/>
            <person name="Shu S."/>
            <person name="Juenger T.E."/>
            <person name="Schmutz J."/>
        </authorList>
    </citation>
    <scope>NUCLEOTIDE SEQUENCE</scope>
    <source>
        <strain evidence="2">AP13</strain>
    </source>
</reference>